<dbReference type="CDD" id="cd18101">
    <property type="entry name" value="Trm10euk_A"/>
    <property type="match status" value="1"/>
</dbReference>
<dbReference type="PANTHER" id="PTHR13563:SF13">
    <property type="entry name" value="TRNA METHYLTRANSFERASE 10 HOMOLOG A"/>
    <property type="match status" value="1"/>
</dbReference>
<feature type="compositionally biased region" description="Basic and acidic residues" evidence="6">
    <location>
        <begin position="1"/>
        <end position="15"/>
    </location>
</feature>
<gene>
    <name evidence="8" type="ORF">Ocin01_00500</name>
</gene>
<feature type="region of interest" description="Disordered" evidence="6">
    <location>
        <begin position="84"/>
        <end position="112"/>
    </location>
</feature>
<dbReference type="AlphaFoldDB" id="A0A1D2NLP5"/>
<dbReference type="STRING" id="48709.A0A1D2NLP5"/>
<dbReference type="EC" id="2.1.1.221" evidence="1"/>
<evidence type="ECO:0000256" key="5">
    <source>
        <dbReference type="ARBA" id="ARBA00048434"/>
    </source>
</evidence>
<dbReference type="Proteomes" id="UP000094527">
    <property type="component" value="Unassembled WGS sequence"/>
</dbReference>
<keyword evidence="3 8" id="KW-0808">Transferase</keyword>
<dbReference type="InterPro" id="IPR038459">
    <property type="entry name" value="MT_TRM10-typ_sf"/>
</dbReference>
<feature type="domain" description="SAM-dependent MTase TRM10-type" evidence="7">
    <location>
        <begin position="104"/>
        <end position="298"/>
    </location>
</feature>
<keyword evidence="4" id="KW-0949">S-adenosyl-L-methionine</keyword>
<evidence type="ECO:0000313" key="9">
    <source>
        <dbReference type="Proteomes" id="UP000094527"/>
    </source>
</evidence>
<dbReference type="OMA" id="FKKNDGW"/>
<accession>A0A1D2NLP5</accession>
<evidence type="ECO:0000256" key="1">
    <source>
        <dbReference type="ARBA" id="ARBA00012797"/>
    </source>
</evidence>
<evidence type="ECO:0000256" key="6">
    <source>
        <dbReference type="SAM" id="MobiDB-lite"/>
    </source>
</evidence>
<dbReference type="GO" id="GO:0052905">
    <property type="term" value="F:tRNA (guanosine(9)-N1)-methyltransferase activity"/>
    <property type="evidence" value="ECO:0007669"/>
    <property type="project" value="UniProtKB-EC"/>
</dbReference>
<organism evidence="8 9">
    <name type="scientific">Orchesella cincta</name>
    <name type="common">Springtail</name>
    <name type="synonym">Podura cincta</name>
    <dbReference type="NCBI Taxonomy" id="48709"/>
    <lineage>
        <taxon>Eukaryota</taxon>
        <taxon>Metazoa</taxon>
        <taxon>Ecdysozoa</taxon>
        <taxon>Arthropoda</taxon>
        <taxon>Hexapoda</taxon>
        <taxon>Collembola</taxon>
        <taxon>Entomobryomorpha</taxon>
        <taxon>Entomobryoidea</taxon>
        <taxon>Orchesellidae</taxon>
        <taxon>Orchesellinae</taxon>
        <taxon>Orchesella</taxon>
    </lineage>
</organism>
<dbReference type="InterPro" id="IPR007356">
    <property type="entry name" value="tRNA_m1G_MeTrfase_euk"/>
</dbReference>
<dbReference type="InterPro" id="IPR028564">
    <property type="entry name" value="MT_TRM10-typ"/>
</dbReference>
<reference evidence="8 9" key="1">
    <citation type="journal article" date="2016" name="Genome Biol. Evol.">
        <title>Gene Family Evolution Reflects Adaptation to Soil Environmental Stressors in the Genome of the Collembolan Orchesella cincta.</title>
        <authorList>
            <person name="Faddeeva-Vakhrusheva A."/>
            <person name="Derks M.F."/>
            <person name="Anvar S.Y."/>
            <person name="Agamennone V."/>
            <person name="Suring W."/>
            <person name="Smit S."/>
            <person name="van Straalen N.M."/>
            <person name="Roelofs D."/>
        </authorList>
    </citation>
    <scope>NUCLEOTIDE SEQUENCE [LARGE SCALE GENOMIC DNA]</scope>
    <source>
        <tissue evidence="8">Mixed pool</tissue>
    </source>
</reference>
<evidence type="ECO:0000313" key="8">
    <source>
        <dbReference type="EMBL" id="ODN06208.1"/>
    </source>
</evidence>
<dbReference type="GO" id="GO:0005654">
    <property type="term" value="C:nucleoplasm"/>
    <property type="evidence" value="ECO:0007669"/>
    <property type="project" value="TreeGrafter"/>
</dbReference>
<feature type="region of interest" description="Disordered" evidence="6">
    <location>
        <begin position="299"/>
        <end position="325"/>
    </location>
</feature>
<keyword evidence="9" id="KW-1185">Reference proteome</keyword>
<dbReference type="GO" id="GO:0000049">
    <property type="term" value="F:tRNA binding"/>
    <property type="evidence" value="ECO:0007669"/>
    <property type="project" value="TreeGrafter"/>
</dbReference>
<comment type="catalytic activity">
    <reaction evidence="5">
        <text>guanosine(9) in tRNA + S-adenosyl-L-methionine = N(1)-methylguanosine(9) in tRNA + S-adenosyl-L-homocysteine + H(+)</text>
        <dbReference type="Rhea" id="RHEA:43156"/>
        <dbReference type="Rhea" id="RHEA-COMP:10367"/>
        <dbReference type="Rhea" id="RHEA-COMP:10368"/>
        <dbReference type="ChEBI" id="CHEBI:15378"/>
        <dbReference type="ChEBI" id="CHEBI:57856"/>
        <dbReference type="ChEBI" id="CHEBI:59789"/>
        <dbReference type="ChEBI" id="CHEBI:73542"/>
        <dbReference type="ChEBI" id="CHEBI:74269"/>
        <dbReference type="EC" id="2.1.1.221"/>
    </reaction>
</comment>
<dbReference type="GO" id="GO:0002939">
    <property type="term" value="P:tRNA N1-guanine methylation"/>
    <property type="evidence" value="ECO:0007669"/>
    <property type="project" value="TreeGrafter"/>
</dbReference>
<keyword evidence="2 8" id="KW-0489">Methyltransferase</keyword>
<dbReference type="FunFam" id="3.40.1280.30:FF:000001">
    <property type="entry name" value="tRNA methyltransferase 10 homolog A"/>
    <property type="match status" value="1"/>
</dbReference>
<dbReference type="OrthoDB" id="278300at2759"/>
<sequence length="341" mass="39205">MEVQDELKNEDRMDSLGEDAENTDEKLSQAPSDTVGVEVKPEMSKRQLKKQAKLLKWKDNKPLRLEQRKKEKLKYTERRKQRLEDLKRQAAEDGIEPETVTDPTSRKNLKSNSMKNSTCKVGICIDMSFNDLMIEKDLNKCIKQLNRCYSVNRRYENPVQFYVTSFTGKAASVMGKNDGWRNWDVHFHEKSYLELDYPKEQIVYLTAESENVLREPEDGKLYVIGGLVDHNSKKGLCHKLALEKGVQHARLPLDEYIEMSARKVLSVDHVFEIIGGIAQKKQWEEVLLQAIPARTQPKLKSDIRAAETEDSSSNLSQTREDEGNEITKVETIEIESSSLTV</sequence>
<proteinExistence type="predicted"/>
<dbReference type="Gene3D" id="3.40.1280.30">
    <property type="match status" value="1"/>
</dbReference>
<evidence type="ECO:0000259" key="7">
    <source>
        <dbReference type="PROSITE" id="PS51675"/>
    </source>
</evidence>
<dbReference type="EMBL" id="LJIJ01000009">
    <property type="protein sequence ID" value="ODN06208.1"/>
    <property type="molecule type" value="Genomic_DNA"/>
</dbReference>
<evidence type="ECO:0000256" key="4">
    <source>
        <dbReference type="ARBA" id="ARBA00022691"/>
    </source>
</evidence>
<evidence type="ECO:0000256" key="3">
    <source>
        <dbReference type="ARBA" id="ARBA00022679"/>
    </source>
</evidence>
<protein>
    <recommendedName>
        <fullName evidence="1">tRNA (guanine(9)-N(1))-methyltransferase</fullName>
        <ecNumber evidence="1">2.1.1.221</ecNumber>
    </recommendedName>
</protein>
<comment type="caution">
    <text evidence="8">The sequence shown here is derived from an EMBL/GenBank/DDBJ whole genome shotgun (WGS) entry which is preliminary data.</text>
</comment>
<feature type="region of interest" description="Disordered" evidence="6">
    <location>
        <begin position="1"/>
        <end position="53"/>
    </location>
</feature>
<dbReference type="PANTHER" id="PTHR13563">
    <property type="entry name" value="TRNA (GUANINE-9-) METHYLTRANSFERASE"/>
    <property type="match status" value="1"/>
</dbReference>
<dbReference type="PROSITE" id="PS51675">
    <property type="entry name" value="SAM_MT_TRM10"/>
    <property type="match status" value="1"/>
</dbReference>
<name>A0A1D2NLP5_ORCCI</name>
<evidence type="ECO:0000256" key="2">
    <source>
        <dbReference type="ARBA" id="ARBA00022603"/>
    </source>
</evidence>